<feature type="transmembrane region" description="Helical" evidence="1">
    <location>
        <begin position="102"/>
        <end position="121"/>
    </location>
</feature>
<evidence type="ECO:0000256" key="1">
    <source>
        <dbReference type="SAM" id="Phobius"/>
    </source>
</evidence>
<dbReference type="InterPro" id="IPR039447">
    <property type="entry name" value="UreH-like_TM_dom"/>
</dbReference>
<feature type="domain" description="Urease accessory protein UreH-like transmembrane" evidence="2">
    <location>
        <begin position="11"/>
        <end position="177"/>
    </location>
</feature>
<feature type="transmembrane region" description="Helical" evidence="1">
    <location>
        <begin position="44"/>
        <end position="65"/>
    </location>
</feature>
<keyword evidence="4" id="KW-1185">Reference proteome</keyword>
<evidence type="ECO:0000313" key="3">
    <source>
        <dbReference type="EMBL" id="SMF05964.1"/>
    </source>
</evidence>
<dbReference type="EMBL" id="FWZT01000004">
    <property type="protein sequence ID" value="SMF05964.1"/>
    <property type="molecule type" value="Genomic_DNA"/>
</dbReference>
<dbReference type="PANTHER" id="PTHR42208:SF1">
    <property type="entry name" value="HEAVY METAL TRANSPORTER"/>
    <property type="match status" value="1"/>
</dbReference>
<keyword evidence="1" id="KW-0472">Membrane</keyword>
<dbReference type="Proteomes" id="UP000192907">
    <property type="component" value="Unassembled WGS sequence"/>
</dbReference>
<evidence type="ECO:0000313" key="4">
    <source>
        <dbReference type="Proteomes" id="UP000192907"/>
    </source>
</evidence>
<evidence type="ECO:0000259" key="2">
    <source>
        <dbReference type="Pfam" id="PF13386"/>
    </source>
</evidence>
<keyword evidence="1" id="KW-0812">Transmembrane</keyword>
<feature type="transmembrane region" description="Helical" evidence="1">
    <location>
        <begin position="165"/>
        <end position="183"/>
    </location>
</feature>
<keyword evidence="1" id="KW-1133">Transmembrane helix</keyword>
<gene>
    <name evidence="3" type="ORF">SAMN06296036_104105</name>
</gene>
<accession>A0A1Y6BKK6</accession>
<name>A0A1Y6BKK6_9BACT</name>
<feature type="transmembrane region" description="Helical" evidence="1">
    <location>
        <begin position="133"/>
        <end position="158"/>
    </location>
</feature>
<organism evidence="3 4">
    <name type="scientific">Pseudobacteriovorax antillogorgiicola</name>
    <dbReference type="NCBI Taxonomy" id="1513793"/>
    <lineage>
        <taxon>Bacteria</taxon>
        <taxon>Pseudomonadati</taxon>
        <taxon>Bdellovibrionota</taxon>
        <taxon>Oligoflexia</taxon>
        <taxon>Oligoflexales</taxon>
        <taxon>Pseudobacteriovoracaceae</taxon>
        <taxon>Pseudobacteriovorax</taxon>
    </lineage>
</organism>
<proteinExistence type="predicted"/>
<sequence>MKDRAKLNRSGIWLYNLGRILSYSGAGLILGAGGQWLGGFRPQWGIWLSKILGTIIIIIALTKAWEIVFKKSLWRLNTKGATAWLGNRMSTVAMLPPSIRDLMLGLITVFLPCMTLTPALAAAAGTGSSVKGLLYMAAFALGTVPVMLGATYVPLVIYRKIPEKMARWLVVIFLLLAGIITIIRH</sequence>
<dbReference type="Pfam" id="PF13386">
    <property type="entry name" value="DsbD_2"/>
    <property type="match status" value="1"/>
</dbReference>
<reference evidence="4" key="1">
    <citation type="submission" date="2017-04" db="EMBL/GenBank/DDBJ databases">
        <authorList>
            <person name="Varghese N."/>
            <person name="Submissions S."/>
        </authorList>
    </citation>
    <scope>NUCLEOTIDE SEQUENCE [LARGE SCALE GENOMIC DNA]</scope>
    <source>
        <strain evidence="4">RKEM611</strain>
    </source>
</reference>
<dbReference type="STRING" id="1513793.SAMN06296036_104105"/>
<dbReference type="AlphaFoldDB" id="A0A1Y6BKK6"/>
<feature type="transmembrane region" description="Helical" evidence="1">
    <location>
        <begin position="20"/>
        <end position="38"/>
    </location>
</feature>
<protein>
    <recommendedName>
        <fullName evidence="2">Urease accessory protein UreH-like transmembrane domain-containing protein</fullName>
    </recommendedName>
</protein>
<dbReference type="PANTHER" id="PTHR42208">
    <property type="entry name" value="HEAVY METAL TRANSPORTER-RELATED"/>
    <property type="match status" value="1"/>
</dbReference>